<keyword evidence="4" id="KW-0378">Hydrolase</keyword>
<dbReference type="InterPro" id="IPR033121">
    <property type="entry name" value="PEPTIDASE_A1"/>
</dbReference>
<evidence type="ECO:0000256" key="4">
    <source>
        <dbReference type="ARBA" id="ARBA00022801"/>
    </source>
</evidence>
<proteinExistence type="inferred from homology"/>
<organism evidence="9 10">
    <name type="scientific">Zostera marina</name>
    <name type="common">Eelgrass</name>
    <dbReference type="NCBI Taxonomy" id="29655"/>
    <lineage>
        <taxon>Eukaryota</taxon>
        <taxon>Viridiplantae</taxon>
        <taxon>Streptophyta</taxon>
        <taxon>Embryophyta</taxon>
        <taxon>Tracheophyta</taxon>
        <taxon>Spermatophyta</taxon>
        <taxon>Magnoliopsida</taxon>
        <taxon>Liliopsida</taxon>
        <taxon>Zosteraceae</taxon>
        <taxon>Zostera</taxon>
    </lineage>
</organism>
<dbReference type="STRING" id="29655.A0A0K9PWP4"/>
<dbReference type="InterPro" id="IPR051708">
    <property type="entry name" value="Plant_Aspart_Prot_A1"/>
</dbReference>
<keyword evidence="2 9" id="KW-0645">Protease</keyword>
<dbReference type="InterPro" id="IPR032861">
    <property type="entry name" value="TAXi_N"/>
</dbReference>
<comment type="similarity">
    <text evidence="1">Belongs to the peptidase A1 family.</text>
</comment>
<dbReference type="PRINTS" id="PR00792">
    <property type="entry name" value="PEPSIN"/>
</dbReference>
<reference evidence="10" key="1">
    <citation type="journal article" date="2016" name="Nature">
        <title>The genome of the seagrass Zostera marina reveals angiosperm adaptation to the sea.</title>
        <authorList>
            <person name="Olsen J.L."/>
            <person name="Rouze P."/>
            <person name="Verhelst B."/>
            <person name="Lin Y.-C."/>
            <person name="Bayer T."/>
            <person name="Collen J."/>
            <person name="Dattolo E."/>
            <person name="De Paoli E."/>
            <person name="Dittami S."/>
            <person name="Maumus F."/>
            <person name="Michel G."/>
            <person name="Kersting A."/>
            <person name="Lauritano C."/>
            <person name="Lohaus R."/>
            <person name="Toepel M."/>
            <person name="Tonon T."/>
            <person name="Vanneste K."/>
            <person name="Amirebrahimi M."/>
            <person name="Brakel J."/>
            <person name="Bostroem C."/>
            <person name="Chovatia M."/>
            <person name="Grimwood J."/>
            <person name="Jenkins J.W."/>
            <person name="Jueterbock A."/>
            <person name="Mraz A."/>
            <person name="Stam W.T."/>
            <person name="Tice H."/>
            <person name="Bornberg-Bauer E."/>
            <person name="Green P.J."/>
            <person name="Pearson G.A."/>
            <person name="Procaccini G."/>
            <person name="Duarte C.M."/>
            <person name="Schmutz J."/>
            <person name="Reusch T.B.H."/>
            <person name="Van de Peer Y."/>
        </authorList>
    </citation>
    <scope>NUCLEOTIDE SEQUENCE [LARGE SCALE GENOMIC DNA]</scope>
    <source>
        <strain evidence="10">cv. Finnish</strain>
    </source>
</reference>
<keyword evidence="5" id="KW-0325">Glycoprotein</keyword>
<evidence type="ECO:0000256" key="1">
    <source>
        <dbReference type="ARBA" id="ARBA00007447"/>
    </source>
</evidence>
<feature type="signal peptide" evidence="7">
    <location>
        <begin position="1"/>
        <end position="24"/>
    </location>
</feature>
<evidence type="ECO:0000256" key="2">
    <source>
        <dbReference type="ARBA" id="ARBA00022670"/>
    </source>
</evidence>
<dbReference type="GO" id="GO:0006508">
    <property type="term" value="P:proteolysis"/>
    <property type="evidence" value="ECO:0007669"/>
    <property type="project" value="UniProtKB-KW"/>
</dbReference>
<protein>
    <submittedName>
        <fullName evidence="9">Eukaryotic aspartyl protease family protein</fullName>
    </submittedName>
</protein>
<dbReference type="AlphaFoldDB" id="A0A0K9PWP4"/>
<dbReference type="InterPro" id="IPR032799">
    <property type="entry name" value="TAXi_C"/>
</dbReference>
<name>A0A0K9PWP4_ZOSMR</name>
<keyword evidence="7" id="KW-0732">Signal</keyword>
<gene>
    <name evidence="9" type="ORF">ZOSMA_160G00150</name>
</gene>
<keyword evidence="10" id="KW-1185">Reference proteome</keyword>
<dbReference type="InterPro" id="IPR034161">
    <property type="entry name" value="Pepsin-like_plant"/>
</dbReference>
<evidence type="ECO:0000313" key="10">
    <source>
        <dbReference type="Proteomes" id="UP000036987"/>
    </source>
</evidence>
<dbReference type="CDD" id="cd05476">
    <property type="entry name" value="pepsin_A_like_plant"/>
    <property type="match status" value="1"/>
</dbReference>
<dbReference type="Pfam" id="PF14541">
    <property type="entry name" value="TAXi_C"/>
    <property type="match status" value="1"/>
</dbReference>
<feature type="active site" evidence="6">
    <location>
        <position position="310"/>
    </location>
</feature>
<dbReference type="OMA" id="CDATSFC"/>
<dbReference type="FunFam" id="2.40.70.10:FF:000031">
    <property type="entry name" value="Aspartyl protease AED1"/>
    <property type="match status" value="1"/>
</dbReference>
<dbReference type="InterPro" id="IPR001461">
    <property type="entry name" value="Aspartic_peptidase_A1"/>
</dbReference>
<dbReference type="PANTHER" id="PTHR47967:SF128">
    <property type="entry name" value="ASPARTIC PROTEINASE CDR1-LIKE"/>
    <property type="match status" value="1"/>
</dbReference>
<dbReference type="Gene3D" id="2.40.70.10">
    <property type="entry name" value="Acid Proteases"/>
    <property type="match status" value="2"/>
</dbReference>
<keyword evidence="3" id="KW-0064">Aspartyl protease</keyword>
<dbReference type="EMBL" id="LFYR01000621">
    <property type="protein sequence ID" value="KMZ72642.1"/>
    <property type="molecule type" value="Genomic_DNA"/>
</dbReference>
<comment type="caution">
    <text evidence="9">The sequence shown here is derived from an EMBL/GenBank/DDBJ whole genome shotgun (WGS) entry which is preliminary data.</text>
</comment>
<dbReference type="Pfam" id="PF14543">
    <property type="entry name" value="TAXi_N"/>
    <property type="match status" value="1"/>
</dbReference>
<dbReference type="GO" id="GO:0004190">
    <property type="term" value="F:aspartic-type endopeptidase activity"/>
    <property type="evidence" value="ECO:0000318"/>
    <property type="project" value="GO_Central"/>
</dbReference>
<dbReference type="SUPFAM" id="SSF50630">
    <property type="entry name" value="Acid proteases"/>
    <property type="match status" value="1"/>
</dbReference>
<evidence type="ECO:0000256" key="7">
    <source>
        <dbReference type="SAM" id="SignalP"/>
    </source>
</evidence>
<evidence type="ECO:0000256" key="6">
    <source>
        <dbReference type="PIRSR" id="PIRSR601461-1"/>
    </source>
</evidence>
<dbReference type="OrthoDB" id="775830at2759"/>
<feature type="domain" description="Peptidase A1" evidence="8">
    <location>
        <begin position="92"/>
        <end position="429"/>
    </location>
</feature>
<dbReference type="PANTHER" id="PTHR47967">
    <property type="entry name" value="OS07G0603500 PROTEIN-RELATED"/>
    <property type="match status" value="1"/>
</dbReference>
<accession>A0A0K9PWP4</accession>
<dbReference type="PROSITE" id="PS51767">
    <property type="entry name" value="PEPTIDASE_A1"/>
    <property type="match status" value="1"/>
</dbReference>
<evidence type="ECO:0000256" key="3">
    <source>
        <dbReference type="ARBA" id="ARBA00022750"/>
    </source>
</evidence>
<dbReference type="Proteomes" id="UP000036987">
    <property type="component" value="Unassembled WGS sequence"/>
</dbReference>
<evidence type="ECO:0000313" key="9">
    <source>
        <dbReference type="EMBL" id="KMZ72642.1"/>
    </source>
</evidence>
<sequence>MENNTLMITILCIISSFFFSPSSAGDTGGDGKLSFSVDYIHRDSPLSPFHNSSQTQYESFRASVNRDRLRLSLKLNNDDDIVSEVHLDSLQYLMKISIGTPPFKILALVDTGSDLIWTQCKPCLNCYKLDSPIFDPSVSKTYRQISCDPSECFRDGPFRCDKNSKCSYFYSYGDGTAVTGIVATDTMTFDSSSDGKQISLGNIKFGCTHRSSASFHSKGAGLVGLSPGRYSLITQLGSRIDFKFSYCLLPLYASKFYSSTFYFGTSPKPITETVIVPIVELEDFYVLDLESIKIGDEIVPMNGNGKIMVDSGTTLTYLMEPVYSVLKSVVSKHVDRILGSGVDEDNQFDMCWFARELDIGELLPRFELDFGDDTVLTLPASNVFVSISPLLVCLAVAKSTHPGLSILGGVAQQNFQVEYDIGFEAISFARTDCTNY</sequence>
<feature type="chain" id="PRO_5005528364" evidence="7">
    <location>
        <begin position="25"/>
        <end position="436"/>
    </location>
</feature>
<evidence type="ECO:0000259" key="8">
    <source>
        <dbReference type="PROSITE" id="PS51767"/>
    </source>
</evidence>
<evidence type="ECO:0000256" key="5">
    <source>
        <dbReference type="ARBA" id="ARBA00023180"/>
    </source>
</evidence>
<dbReference type="InterPro" id="IPR021109">
    <property type="entry name" value="Peptidase_aspartic_dom_sf"/>
</dbReference>
<dbReference type="GO" id="GO:0005576">
    <property type="term" value="C:extracellular region"/>
    <property type="evidence" value="ECO:0000318"/>
    <property type="project" value="GO_Central"/>
</dbReference>
<feature type="active site" evidence="6">
    <location>
        <position position="110"/>
    </location>
</feature>